<feature type="DNA-binding region" description="H-T-H motif" evidence="4">
    <location>
        <begin position="45"/>
        <end position="64"/>
    </location>
</feature>
<dbReference type="Proteomes" id="UP000535543">
    <property type="component" value="Unassembled WGS sequence"/>
</dbReference>
<sequence length="203" mass="22947">MSQNRYMSAEPVAPGLRERKKVRTRAVIRSEAFRLFEEQGYAETTIEQIAEAADVSPSTFFRYFPTKEQLVLADDLDPLMMEVFESQPADVPLFTAFIRASEGMFSLLEPEELEFERRRQKLLNSVPELKRAVWQEMSRTIDMVAAMVAKRMGKQPDDLHVRALAGAMVGPVIAVMDQAQGDIEVVMDAVKYVAERLTVGADE</sequence>
<dbReference type="GO" id="GO:0000976">
    <property type="term" value="F:transcription cis-regulatory region binding"/>
    <property type="evidence" value="ECO:0007669"/>
    <property type="project" value="TreeGrafter"/>
</dbReference>
<dbReference type="PRINTS" id="PR00455">
    <property type="entry name" value="HTHTETR"/>
</dbReference>
<comment type="caution">
    <text evidence="6">The sequence shown here is derived from an EMBL/GenBank/DDBJ whole genome shotgun (WGS) entry which is preliminary data.</text>
</comment>
<dbReference type="Pfam" id="PF17754">
    <property type="entry name" value="TetR_C_14"/>
    <property type="match status" value="1"/>
</dbReference>
<evidence type="ECO:0000256" key="1">
    <source>
        <dbReference type="ARBA" id="ARBA00023015"/>
    </source>
</evidence>
<dbReference type="Gene3D" id="1.10.357.10">
    <property type="entry name" value="Tetracycline Repressor, domain 2"/>
    <property type="match status" value="1"/>
</dbReference>
<feature type="domain" description="HTH tetR-type" evidence="5">
    <location>
        <begin position="22"/>
        <end position="82"/>
    </location>
</feature>
<name>A0A848KEI0_9NOCA</name>
<dbReference type="InterPro" id="IPR050109">
    <property type="entry name" value="HTH-type_TetR-like_transc_reg"/>
</dbReference>
<proteinExistence type="predicted"/>
<gene>
    <name evidence="6" type="ORF">FGL95_13995</name>
</gene>
<evidence type="ECO:0000256" key="4">
    <source>
        <dbReference type="PROSITE-ProRule" id="PRU00335"/>
    </source>
</evidence>
<dbReference type="PANTHER" id="PTHR30055:SF234">
    <property type="entry name" value="HTH-TYPE TRANSCRIPTIONAL REGULATOR BETI"/>
    <property type="match status" value="1"/>
</dbReference>
<dbReference type="EMBL" id="VCQU01000004">
    <property type="protein sequence ID" value="NMN96146.1"/>
    <property type="molecule type" value="Genomic_DNA"/>
</dbReference>
<dbReference type="PROSITE" id="PS50977">
    <property type="entry name" value="HTH_TETR_2"/>
    <property type="match status" value="1"/>
</dbReference>
<reference evidence="6 7" key="2">
    <citation type="submission" date="2020-06" db="EMBL/GenBank/DDBJ databases">
        <title>Antribacter stalactiti gen. nov., sp. nov., a new member of the family Nacardiaceae isolated from a cave.</title>
        <authorList>
            <person name="Kim I.S."/>
        </authorList>
    </citation>
    <scope>NUCLEOTIDE SEQUENCE [LARGE SCALE GENOMIC DNA]</scope>
    <source>
        <strain evidence="6 7">YC2-7</strain>
    </source>
</reference>
<keyword evidence="3" id="KW-0804">Transcription</keyword>
<keyword evidence="7" id="KW-1185">Reference proteome</keyword>
<evidence type="ECO:0000256" key="2">
    <source>
        <dbReference type="ARBA" id="ARBA00023125"/>
    </source>
</evidence>
<protein>
    <submittedName>
        <fullName evidence="6">TetR family transcriptional regulator</fullName>
    </submittedName>
</protein>
<dbReference type="SUPFAM" id="SSF46689">
    <property type="entry name" value="Homeodomain-like"/>
    <property type="match status" value="1"/>
</dbReference>
<evidence type="ECO:0000313" key="6">
    <source>
        <dbReference type="EMBL" id="NMN96146.1"/>
    </source>
</evidence>
<keyword evidence="2 4" id="KW-0238">DNA-binding</keyword>
<dbReference type="InterPro" id="IPR009057">
    <property type="entry name" value="Homeodomain-like_sf"/>
</dbReference>
<evidence type="ECO:0000259" key="5">
    <source>
        <dbReference type="PROSITE" id="PS50977"/>
    </source>
</evidence>
<dbReference type="Gene3D" id="1.10.10.60">
    <property type="entry name" value="Homeodomain-like"/>
    <property type="match status" value="1"/>
</dbReference>
<dbReference type="Pfam" id="PF00440">
    <property type="entry name" value="TetR_N"/>
    <property type="match status" value="1"/>
</dbReference>
<accession>A0A848KEI0</accession>
<dbReference type="AlphaFoldDB" id="A0A848KEI0"/>
<keyword evidence="1" id="KW-0805">Transcription regulation</keyword>
<dbReference type="GO" id="GO:0003700">
    <property type="term" value="F:DNA-binding transcription factor activity"/>
    <property type="evidence" value="ECO:0007669"/>
    <property type="project" value="TreeGrafter"/>
</dbReference>
<dbReference type="PANTHER" id="PTHR30055">
    <property type="entry name" value="HTH-TYPE TRANSCRIPTIONAL REGULATOR RUTR"/>
    <property type="match status" value="1"/>
</dbReference>
<evidence type="ECO:0000256" key="3">
    <source>
        <dbReference type="ARBA" id="ARBA00023163"/>
    </source>
</evidence>
<dbReference type="InterPro" id="IPR041347">
    <property type="entry name" value="MftR_C"/>
</dbReference>
<organism evidence="6 7">
    <name type="scientific">Antrihabitans stalactiti</name>
    <dbReference type="NCBI Taxonomy" id="2584121"/>
    <lineage>
        <taxon>Bacteria</taxon>
        <taxon>Bacillati</taxon>
        <taxon>Actinomycetota</taxon>
        <taxon>Actinomycetes</taxon>
        <taxon>Mycobacteriales</taxon>
        <taxon>Nocardiaceae</taxon>
        <taxon>Antrihabitans</taxon>
    </lineage>
</organism>
<reference evidence="6 7" key="1">
    <citation type="submission" date="2019-05" db="EMBL/GenBank/DDBJ databases">
        <authorList>
            <person name="Lee S.D."/>
        </authorList>
    </citation>
    <scope>NUCLEOTIDE SEQUENCE [LARGE SCALE GENOMIC DNA]</scope>
    <source>
        <strain evidence="6 7">YC2-7</strain>
    </source>
</reference>
<evidence type="ECO:0000313" key="7">
    <source>
        <dbReference type="Proteomes" id="UP000535543"/>
    </source>
</evidence>
<dbReference type="InterPro" id="IPR001647">
    <property type="entry name" value="HTH_TetR"/>
</dbReference>